<organism evidence="2 3">
    <name type="scientific">Acetonema longum DSM 6540</name>
    <dbReference type="NCBI Taxonomy" id="1009370"/>
    <lineage>
        <taxon>Bacteria</taxon>
        <taxon>Bacillati</taxon>
        <taxon>Bacillota</taxon>
        <taxon>Negativicutes</taxon>
        <taxon>Acetonemataceae</taxon>
        <taxon>Acetonema</taxon>
    </lineage>
</organism>
<dbReference type="InterPro" id="IPR032485">
    <property type="entry name" value="LRP1-like_beta_prop"/>
</dbReference>
<sequence>MKYIRICFLIILLITLFSHYEGISFKKSKTVSALSVKRGQTVTQLDQVVANQGNSYGNITNGGYAAIQGDWVYYRNEDQSNELDSATLYRQNLVSGVKEKISNDSAHYINVIGEWIYYGKYTSGVRGFHSGPIYKIRTDGTNRTQLNNDISVELNVIGEFIYYISRTDANKIYRMKTDGTEVTKLVDEDCQNLNVTKDWVYYTSNSGISKIKLDGSGKERIFNGKVGTMIIDDKWLYYSTGRQGVYDWTDKGFLYKIKVDGTEHYKVTDEMVFNFTVHGGNIYYSVEEPRRKFLLYMMDSNGNNKRKIAQATAGNIVGDWMYFHHYYAEWSELERIRLDGTGHEKVSTGGKPMVPYIKE</sequence>
<dbReference type="PANTHER" id="PTHR32256:SF17">
    <property type="entry name" value="EGF-LIKE DOMAIN-CONTAINING PROTEIN"/>
    <property type="match status" value="1"/>
</dbReference>
<dbReference type="Proteomes" id="UP000003240">
    <property type="component" value="Unassembled WGS sequence"/>
</dbReference>
<reference evidence="2 3" key="1">
    <citation type="journal article" date="2011" name="EMBO J.">
        <title>Structural diversity of bacterial flagellar motors.</title>
        <authorList>
            <person name="Chen S."/>
            <person name="Beeby M."/>
            <person name="Murphy G.E."/>
            <person name="Leadbetter J.R."/>
            <person name="Hendrixson D.R."/>
            <person name="Briegel A."/>
            <person name="Li Z."/>
            <person name="Shi J."/>
            <person name="Tocheva E.I."/>
            <person name="Muller A."/>
            <person name="Dobro M.J."/>
            <person name="Jensen G.J."/>
        </authorList>
    </citation>
    <scope>NUCLEOTIDE SEQUENCE [LARGE SCALE GENOMIC DNA]</scope>
    <source>
        <strain evidence="2 3">DSM 6540</strain>
    </source>
</reference>
<dbReference type="OrthoDB" id="27389at2"/>
<name>F7NJJ4_9FIRM</name>
<dbReference type="EMBL" id="AFGF01000088">
    <property type="protein sequence ID" value="EGO63788.1"/>
    <property type="molecule type" value="Genomic_DNA"/>
</dbReference>
<dbReference type="eggNOG" id="COG0823">
    <property type="taxonomic scope" value="Bacteria"/>
</dbReference>
<dbReference type="Gene3D" id="2.120.10.30">
    <property type="entry name" value="TolB, C-terminal domain"/>
    <property type="match status" value="1"/>
</dbReference>
<comment type="caution">
    <text evidence="2">The sequence shown here is derived from an EMBL/GenBank/DDBJ whole genome shotgun (WGS) entry which is preliminary data.</text>
</comment>
<gene>
    <name evidence="2" type="ORF">ALO_11249</name>
</gene>
<dbReference type="SUPFAM" id="SSF69304">
    <property type="entry name" value="Tricorn protease N-terminal domain"/>
    <property type="match status" value="1"/>
</dbReference>
<evidence type="ECO:0000259" key="1">
    <source>
        <dbReference type="Pfam" id="PF16472"/>
    </source>
</evidence>
<dbReference type="RefSeq" id="WP_004095555.1">
    <property type="nucleotide sequence ID" value="NZ_AFGF01000088.1"/>
</dbReference>
<evidence type="ECO:0000313" key="3">
    <source>
        <dbReference type="Proteomes" id="UP000003240"/>
    </source>
</evidence>
<evidence type="ECO:0000313" key="2">
    <source>
        <dbReference type="EMBL" id="EGO63788.1"/>
    </source>
</evidence>
<accession>F7NJJ4</accession>
<dbReference type="PANTHER" id="PTHR32256">
    <property type="match status" value="1"/>
</dbReference>
<dbReference type="AlphaFoldDB" id="F7NJJ4"/>
<dbReference type="Pfam" id="PF16472">
    <property type="entry name" value="DUF5050"/>
    <property type="match status" value="1"/>
</dbReference>
<proteinExistence type="predicted"/>
<keyword evidence="3" id="KW-1185">Reference proteome</keyword>
<dbReference type="InterPro" id="IPR011042">
    <property type="entry name" value="6-blade_b-propeller_TolB-like"/>
</dbReference>
<dbReference type="InterPro" id="IPR053369">
    <property type="entry name" value="SrfA-induced_signal"/>
</dbReference>
<protein>
    <submittedName>
        <fullName evidence="2">Cell wall binding repeat 2-containing protein</fullName>
    </submittedName>
</protein>
<feature type="domain" description="Prolow-density lipoprotein receptor-related protein 1-like beta-propeller" evidence="1">
    <location>
        <begin position="54"/>
        <end position="326"/>
    </location>
</feature>
<dbReference type="STRING" id="1009370.ALO_11249"/>